<evidence type="ECO:0000256" key="7">
    <source>
        <dbReference type="SAM" id="Phobius"/>
    </source>
</evidence>
<evidence type="ECO:0000259" key="9">
    <source>
        <dbReference type="Pfam" id="PF13850"/>
    </source>
</evidence>
<dbReference type="GO" id="GO:0030134">
    <property type="term" value="C:COPII-coated ER to Golgi transport vesicle"/>
    <property type="evidence" value="ECO:0007669"/>
    <property type="project" value="TreeGrafter"/>
</dbReference>
<dbReference type="Pfam" id="PF13850">
    <property type="entry name" value="ERGIC_N"/>
    <property type="match status" value="1"/>
</dbReference>
<sequence>MQLPILSTPEGRKTWSTSGGLEPTTSRTRFSRKDLNCHRRPGLFRSAAGFFFFRCSRVFRTADRPRASHFNPLLTVPRRSFLGIGAAVRDSSMASQRLTSWSRWDIPQPGGVVVPSSAQRFFEQVLINPSIINVQRSGLVEQRVNTIDPSFYDCIYGVVNSEETIVEQCYRDIGCCANGCCTNSDWQTKYGWAVALICLFCLLVIVAMSCWVIVWLVNRSKDKRQKKQLLGLPNISPATSQMSLAYPIPNGYHYGTGPFQSPPLNGYRAAAIQLQMISGHVEGSTRSLNKAEGSVSKELKRIEVVFRYLTRRQNLGTKLPGIERLEIGKGRKLAGGGERGIPPSPYQKKRKPFLAPRLGNCSPVDFSGTTGADCLESRENFEETDAEDGGGEKGKKKLFLPNFLFLLFVFSPHVPLKPCHWLPTCVLSRATLCLDRRLVGSPFLLDLCPSNRFHPNMIDIRRFDVYRKVPKDLTQPTTAGAVISLICVVFITFMIFNDVLAYVFIDIKSELYVDDPGRVGKIDVEVNVSFPYMACEYLGVDIQDENGRHEVGFKDQTTKITLEEHGGCRFESKFEINKIPGNFHLSTHSAAAQPDSYDMRHIIHSITFGDDVTKKNLKGSFDPLRDKDTTKDEPLYTHEYILKIVPSVYEDISGHITNSYQYTFGHKAYVTYHHSGKIIPAIWFKYELQPITVKQTERRQSFYTFLTSICAVVGGTFTVAGIIDSSFFTITEIAYQIHRFILFSSLLATMDSLQTIVLLLCFVGMADAMMCNITVKFRLENHEKTRVDLLVPALEIMSEPVVLTEWKEEKHVKIVGENCERKPWIFMTYVWKNGDWEFKKKAQTKLMGNGWIMILINDDFNIVPVDRYGIACAEGTCG</sequence>
<feature type="region of interest" description="Disordered" evidence="6">
    <location>
        <begin position="1"/>
        <end position="27"/>
    </location>
</feature>
<name>A0A8S1HD05_9PELO</name>
<dbReference type="GO" id="GO:0000139">
    <property type="term" value="C:Golgi membrane"/>
    <property type="evidence" value="ECO:0007669"/>
    <property type="project" value="TreeGrafter"/>
</dbReference>
<evidence type="ECO:0000256" key="1">
    <source>
        <dbReference type="ARBA" id="ARBA00004457"/>
    </source>
</evidence>
<dbReference type="GO" id="GO:0006888">
    <property type="term" value="P:endoplasmic reticulum to Golgi vesicle-mediated transport"/>
    <property type="evidence" value="ECO:0007669"/>
    <property type="project" value="TreeGrafter"/>
</dbReference>
<keyword evidence="4 7" id="KW-1133">Transmembrane helix</keyword>
<evidence type="ECO:0000256" key="3">
    <source>
        <dbReference type="ARBA" id="ARBA00022692"/>
    </source>
</evidence>
<dbReference type="GO" id="GO:0033116">
    <property type="term" value="C:endoplasmic reticulum-Golgi intermediate compartment membrane"/>
    <property type="evidence" value="ECO:0007669"/>
    <property type="project" value="UniProtKB-SubCell"/>
</dbReference>
<feature type="transmembrane region" description="Helical" evidence="7">
    <location>
        <begin position="398"/>
        <end position="414"/>
    </location>
</feature>
<dbReference type="EMBL" id="CAJGYM010000043">
    <property type="protein sequence ID" value="CAD6194373.1"/>
    <property type="molecule type" value="Genomic_DNA"/>
</dbReference>
<dbReference type="PANTHER" id="PTHR10984">
    <property type="entry name" value="ENDOPLASMIC RETICULUM-GOLGI INTERMEDIATE COMPARTMENT PROTEIN"/>
    <property type="match status" value="1"/>
</dbReference>
<reference evidence="10" key="1">
    <citation type="submission" date="2020-10" db="EMBL/GenBank/DDBJ databases">
        <authorList>
            <person name="Kikuchi T."/>
        </authorList>
    </citation>
    <scope>NUCLEOTIDE SEQUENCE</scope>
    <source>
        <strain evidence="10">NKZ352</strain>
    </source>
</reference>
<evidence type="ECO:0000256" key="5">
    <source>
        <dbReference type="ARBA" id="ARBA00023136"/>
    </source>
</evidence>
<evidence type="ECO:0000256" key="2">
    <source>
        <dbReference type="ARBA" id="ARBA00005648"/>
    </source>
</evidence>
<dbReference type="Pfam" id="PF07970">
    <property type="entry name" value="COPIIcoated_ERV"/>
    <property type="match status" value="1"/>
</dbReference>
<accession>A0A8S1HD05</accession>
<dbReference type="InterPro" id="IPR045888">
    <property type="entry name" value="Erv"/>
</dbReference>
<gene>
    <name evidence="10" type="ORF">CAUJ_LOCUS10292</name>
</gene>
<keyword evidence="3 7" id="KW-0812">Transmembrane</keyword>
<evidence type="ECO:0000256" key="4">
    <source>
        <dbReference type="ARBA" id="ARBA00022989"/>
    </source>
</evidence>
<evidence type="ECO:0000256" key="6">
    <source>
        <dbReference type="SAM" id="MobiDB-lite"/>
    </source>
</evidence>
<feature type="transmembrane region" description="Helical" evidence="7">
    <location>
        <begin position="753"/>
        <end position="775"/>
    </location>
</feature>
<evidence type="ECO:0000313" key="11">
    <source>
        <dbReference type="Proteomes" id="UP000835052"/>
    </source>
</evidence>
<proteinExistence type="inferred from homology"/>
<evidence type="ECO:0000313" key="10">
    <source>
        <dbReference type="EMBL" id="CAD6194373.1"/>
    </source>
</evidence>
<comment type="subcellular location">
    <subcellularLocation>
        <location evidence="1">Endoplasmic reticulum-Golgi intermediate compartment membrane</location>
        <topology evidence="1">Multi-pass membrane protein</topology>
    </subcellularLocation>
</comment>
<dbReference type="AlphaFoldDB" id="A0A8S1HD05"/>
<keyword evidence="5 7" id="KW-0472">Membrane</keyword>
<feature type="domain" description="Endoplasmic reticulum vesicle transporter N-terminal" evidence="9">
    <location>
        <begin position="460"/>
        <end position="550"/>
    </location>
</feature>
<dbReference type="InterPro" id="IPR012936">
    <property type="entry name" value="Erv_C"/>
</dbReference>
<comment type="caution">
    <text evidence="10">The sequence shown here is derived from an EMBL/GenBank/DDBJ whole genome shotgun (WGS) entry which is preliminary data.</text>
</comment>
<evidence type="ECO:0000259" key="8">
    <source>
        <dbReference type="Pfam" id="PF07970"/>
    </source>
</evidence>
<dbReference type="InterPro" id="IPR039542">
    <property type="entry name" value="Erv_N"/>
</dbReference>
<feature type="domain" description="Endoplasmic reticulum vesicle transporter C-terminal" evidence="8">
    <location>
        <begin position="557"/>
        <end position="724"/>
    </location>
</feature>
<protein>
    <recommendedName>
        <fullName evidence="12">CX domain-containing protein</fullName>
    </recommendedName>
</protein>
<organism evidence="10 11">
    <name type="scientific">Caenorhabditis auriculariae</name>
    <dbReference type="NCBI Taxonomy" id="2777116"/>
    <lineage>
        <taxon>Eukaryota</taxon>
        <taxon>Metazoa</taxon>
        <taxon>Ecdysozoa</taxon>
        <taxon>Nematoda</taxon>
        <taxon>Chromadorea</taxon>
        <taxon>Rhabditida</taxon>
        <taxon>Rhabditina</taxon>
        <taxon>Rhabditomorpha</taxon>
        <taxon>Rhabditoidea</taxon>
        <taxon>Rhabditidae</taxon>
        <taxon>Peloderinae</taxon>
        <taxon>Caenorhabditis</taxon>
    </lineage>
</organism>
<keyword evidence="11" id="KW-1185">Reference proteome</keyword>
<dbReference type="PANTHER" id="PTHR10984:SF36">
    <property type="entry name" value="ENDOPLASMIC RETICULUM-GOLGI INTERMEDIATE COMPARTMENT PROTEIN 1"/>
    <property type="match status" value="1"/>
</dbReference>
<dbReference type="Proteomes" id="UP000835052">
    <property type="component" value="Unassembled WGS sequence"/>
</dbReference>
<evidence type="ECO:0008006" key="12">
    <source>
        <dbReference type="Google" id="ProtNLM"/>
    </source>
</evidence>
<comment type="similarity">
    <text evidence="2">Belongs to the ERGIC family.</text>
</comment>
<feature type="compositionally biased region" description="Polar residues" evidence="6">
    <location>
        <begin position="14"/>
        <end position="27"/>
    </location>
</feature>
<dbReference type="OrthoDB" id="270930at2759"/>
<feature type="transmembrane region" description="Helical" evidence="7">
    <location>
        <begin position="190"/>
        <end position="217"/>
    </location>
</feature>
<dbReference type="GO" id="GO:0006890">
    <property type="term" value="P:retrograde vesicle-mediated transport, Golgi to endoplasmic reticulum"/>
    <property type="evidence" value="ECO:0007669"/>
    <property type="project" value="TreeGrafter"/>
</dbReference>
<dbReference type="GO" id="GO:0005789">
    <property type="term" value="C:endoplasmic reticulum membrane"/>
    <property type="evidence" value="ECO:0007669"/>
    <property type="project" value="TreeGrafter"/>
</dbReference>
<feature type="transmembrane region" description="Helical" evidence="7">
    <location>
        <begin position="481"/>
        <end position="505"/>
    </location>
</feature>
<feature type="transmembrane region" description="Helical" evidence="7">
    <location>
        <begin position="702"/>
        <end position="723"/>
    </location>
</feature>